<keyword evidence="3" id="KW-1185">Reference proteome</keyword>
<evidence type="ECO:0000256" key="1">
    <source>
        <dbReference type="SAM" id="Phobius"/>
    </source>
</evidence>
<feature type="transmembrane region" description="Helical" evidence="1">
    <location>
        <begin position="230"/>
        <end position="250"/>
    </location>
</feature>
<dbReference type="EMBL" id="JAKKPZ010000400">
    <property type="protein sequence ID" value="KAI1695476.1"/>
    <property type="molecule type" value="Genomic_DNA"/>
</dbReference>
<feature type="transmembrane region" description="Helical" evidence="1">
    <location>
        <begin position="113"/>
        <end position="135"/>
    </location>
</feature>
<feature type="transmembrane region" description="Helical" evidence="1">
    <location>
        <begin position="36"/>
        <end position="54"/>
    </location>
</feature>
<feature type="transmembrane region" description="Helical" evidence="1">
    <location>
        <begin position="163"/>
        <end position="183"/>
    </location>
</feature>
<gene>
    <name evidence="2" type="ORF">DdX_19562</name>
</gene>
<accession>A0AAD4QS97</accession>
<evidence type="ECO:0000313" key="2">
    <source>
        <dbReference type="EMBL" id="KAI1695476.1"/>
    </source>
</evidence>
<keyword evidence="1" id="KW-1133">Transmembrane helix</keyword>
<comment type="caution">
    <text evidence="2">The sequence shown here is derived from an EMBL/GenBank/DDBJ whole genome shotgun (WGS) entry which is preliminary data.</text>
</comment>
<reference evidence="2" key="1">
    <citation type="submission" date="2022-01" db="EMBL/GenBank/DDBJ databases">
        <title>Genome Sequence Resource for Two Populations of Ditylenchus destructor, the Migratory Endoparasitic Phytonematode.</title>
        <authorList>
            <person name="Zhang H."/>
            <person name="Lin R."/>
            <person name="Xie B."/>
        </authorList>
    </citation>
    <scope>NUCLEOTIDE SEQUENCE</scope>
    <source>
        <strain evidence="2">BazhouSP</strain>
    </source>
</reference>
<sequence>MVLWACWNGIREKTTFNPFVMTGGIYLRYMNFGENLIILLSQLITITLFSNLIYQSQFRRNSTLPRDGLWMSAYITADPLLVLMLTVERCISLQFPTYSFSITESRKKYVKPAVLIIMLILTAAAVGANTFVYLLELPLDLKRVSNCELFACLMIKSRSLPQFVWKSVTSCANLLTCFTFLYLLRNSTSAKIIKNRVVKATMLFEVCFNAIPGIAGYLFVIIVGETPANYVGQYAVMLCYVNALCSSVFYSKLMLRRRNCTPAENTLTAIPQVNIHMQSIYSSH</sequence>
<protein>
    <submittedName>
        <fullName evidence="2">Uncharacterized protein</fullName>
    </submittedName>
</protein>
<proteinExistence type="predicted"/>
<keyword evidence="1" id="KW-0472">Membrane</keyword>
<evidence type="ECO:0000313" key="3">
    <source>
        <dbReference type="Proteomes" id="UP001201812"/>
    </source>
</evidence>
<dbReference type="AlphaFoldDB" id="A0AAD4QS97"/>
<name>A0AAD4QS97_9BILA</name>
<feature type="transmembrane region" description="Helical" evidence="1">
    <location>
        <begin position="203"/>
        <end position="224"/>
    </location>
</feature>
<keyword evidence="1" id="KW-0812">Transmembrane</keyword>
<organism evidence="2 3">
    <name type="scientific">Ditylenchus destructor</name>
    <dbReference type="NCBI Taxonomy" id="166010"/>
    <lineage>
        <taxon>Eukaryota</taxon>
        <taxon>Metazoa</taxon>
        <taxon>Ecdysozoa</taxon>
        <taxon>Nematoda</taxon>
        <taxon>Chromadorea</taxon>
        <taxon>Rhabditida</taxon>
        <taxon>Tylenchina</taxon>
        <taxon>Tylenchomorpha</taxon>
        <taxon>Sphaerularioidea</taxon>
        <taxon>Anguinidae</taxon>
        <taxon>Anguininae</taxon>
        <taxon>Ditylenchus</taxon>
    </lineage>
</organism>
<dbReference type="Proteomes" id="UP001201812">
    <property type="component" value="Unassembled WGS sequence"/>
</dbReference>